<dbReference type="EMBL" id="CP015772">
    <property type="protein sequence ID" value="ANH80714.1"/>
    <property type="molecule type" value="Genomic_DNA"/>
</dbReference>
<accession>A0A1A9I2B3</accession>
<proteinExistence type="predicted"/>
<evidence type="ECO:0000313" key="1">
    <source>
        <dbReference type="EMBL" id="ANH80714.1"/>
    </source>
</evidence>
<name>A0A1A9I2B3_9BACT</name>
<reference evidence="1 2" key="1">
    <citation type="submission" date="2016-05" db="EMBL/GenBank/DDBJ databases">
        <title>Niabella ginsenosidivorans BS26 whole genome sequencing.</title>
        <authorList>
            <person name="Im W.T."/>
            <person name="Siddiqi M.Z."/>
        </authorList>
    </citation>
    <scope>NUCLEOTIDE SEQUENCE [LARGE SCALE GENOMIC DNA]</scope>
    <source>
        <strain evidence="1 2">BS26</strain>
    </source>
</reference>
<dbReference type="KEGG" id="nia:A8C56_06750"/>
<organism evidence="1 2">
    <name type="scientific">Niabella ginsenosidivorans</name>
    <dbReference type="NCBI Taxonomy" id="1176587"/>
    <lineage>
        <taxon>Bacteria</taxon>
        <taxon>Pseudomonadati</taxon>
        <taxon>Bacteroidota</taxon>
        <taxon>Chitinophagia</taxon>
        <taxon>Chitinophagales</taxon>
        <taxon>Chitinophagaceae</taxon>
        <taxon>Niabella</taxon>
    </lineage>
</organism>
<dbReference type="AlphaFoldDB" id="A0A1A9I2B3"/>
<dbReference type="STRING" id="1176587.A8C56_06750"/>
<protein>
    <submittedName>
        <fullName evidence="1">Uncharacterized protein</fullName>
    </submittedName>
</protein>
<keyword evidence="2" id="KW-1185">Reference proteome</keyword>
<sequence>MWLADTAFSAFQQKAAASPADAYRFNLSCMPLLLRSNQPMLLTSKTILRYFNALPKTAYHYQQTGSNRSYTETCFIIMGNRTLLIPIPATLCKRAILYRYGSKMNGHIRI</sequence>
<gene>
    <name evidence="1" type="ORF">A8C56_06750</name>
</gene>
<dbReference type="Proteomes" id="UP000077667">
    <property type="component" value="Chromosome"/>
</dbReference>
<evidence type="ECO:0000313" key="2">
    <source>
        <dbReference type="Proteomes" id="UP000077667"/>
    </source>
</evidence>